<feature type="transmembrane region" description="Helical" evidence="2">
    <location>
        <begin position="164"/>
        <end position="186"/>
    </location>
</feature>
<feature type="compositionally biased region" description="Low complexity" evidence="1">
    <location>
        <begin position="267"/>
        <end position="288"/>
    </location>
</feature>
<evidence type="ECO:0000313" key="5">
    <source>
        <dbReference type="Proteomes" id="UP000471293"/>
    </source>
</evidence>
<keyword evidence="2" id="KW-1133">Transmembrane helix</keyword>
<organism evidence="4 5">
    <name type="scientific">Streptomyces halstedii</name>
    <dbReference type="NCBI Taxonomy" id="1944"/>
    <lineage>
        <taxon>Bacteria</taxon>
        <taxon>Bacillati</taxon>
        <taxon>Actinomycetota</taxon>
        <taxon>Actinomycetes</taxon>
        <taxon>Kitasatosporales</taxon>
        <taxon>Streptomycetaceae</taxon>
        <taxon>Streptomyces</taxon>
    </lineage>
</organism>
<dbReference type="Proteomes" id="UP000471293">
    <property type="component" value="Unassembled WGS sequence"/>
</dbReference>
<feature type="transmembrane region" description="Helical" evidence="2">
    <location>
        <begin position="193"/>
        <end position="217"/>
    </location>
</feature>
<dbReference type="EMBL" id="JAAGLQ010000244">
    <property type="protein sequence ID" value="NEA16360.1"/>
    <property type="molecule type" value="Genomic_DNA"/>
</dbReference>
<gene>
    <name evidence="4" type="ORF">G3I29_12630</name>
</gene>
<dbReference type="Gene3D" id="1.20.144.10">
    <property type="entry name" value="Phosphatidic acid phosphatase type 2/haloperoxidase"/>
    <property type="match status" value="1"/>
</dbReference>
<protein>
    <submittedName>
        <fullName evidence="4">Phosphatase PAP2 family protein</fullName>
    </submittedName>
</protein>
<evidence type="ECO:0000256" key="1">
    <source>
        <dbReference type="SAM" id="MobiDB-lite"/>
    </source>
</evidence>
<feature type="region of interest" description="Disordered" evidence="1">
    <location>
        <begin position="252"/>
        <end position="288"/>
    </location>
</feature>
<feature type="region of interest" description="Disordered" evidence="1">
    <location>
        <begin position="1"/>
        <end position="27"/>
    </location>
</feature>
<dbReference type="RefSeq" id="WP_164344618.1">
    <property type="nucleotide sequence ID" value="NZ_JAAGLQ010000244.1"/>
</dbReference>
<feature type="domain" description="Phosphatidic acid phosphatase type 2/haloperoxidase" evidence="3">
    <location>
        <begin position="123"/>
        <end position="235"/>
    </location>
</feature>
<dbReference type="SUPFAM" id="SSF48317">
    <property type="entry name" value="Acid phosphatase/Vanadium-dependent haloperoxidase"/>
    <property type="match status" value="1"/>
</dbReference>
<accession>A0A6N9TXV3</accession>
<keyword evidence="2" id="KW-0472">Membrane</keyword>
<reference evidence="4 5" key="1">
    <citation type="submission" date="2020-01" db="EMBL/GenBank/DDBJ databases">
        <title>Insect and environment-associated Actinomycetes.</title>
        <authorList>
            <person name="Currrie C."/>
            <person name="Chevrette M."/>
            <person name="Carlson C."/>
            <person name="Stubbendieck R."/>
            <person name="Wendt-Pienkowski E."/>
        </authorList>
    </citation>
    <scope>NUCLEOTIDE SEQUENCE [LARGE SCALE GENOMIC DNA]</scope>
    <source>
        <strain evidence="4 5">SID11342</strain>
    </source>
</reference>
<comment type="caution">
    <text evidence="4">The sequence shown here is derived from an EMBL/GenBank/DDBJ whole genome shotgun (WGS) entry which is preliminary data.</text>
</comment>
<dbReference type="Pfam" id="PF01569">
    <property type="entry name" value="PAP2"/>
    <property type="match status" value="1"/>
</dbReference>
<feature type="transmembrane region" description="Helical" evidence="2">
    <location>
        <begin position="35"/>
        <end position="58"/>
    </location>
</feature>
<feature type="transmembrane region" description="Helical" evidence="2">
    <location>
        <begin position="223"/>
        <end position="241"/>
    </location>
</feature>
<dbReference type="InterPro" id="IPR000326">
    <property type="entry name" value="PAP2/HPO"/>
</dbReference>
<feature type="transmembrane region" description="Helical" evidence="2">
    <location>
        <begin position="96"/>
        <end position="115"/>
    </location>
</feature>
<dbReference type="SMART" id="SM00014">
    <property type="entry name" value="acidPPc"/>
    <property type="match status" value="1"/>
</dbReference>
<dbReference type="AlphaFoldDB" id="A0A6N9TXV3"/>
<keyword evidence="2" id="KW-0812">Transmembrane</keyword>
<evidence type="ECO:0000256" key="2">
    <source>
        <dbReference type="SAM" id="Phobius"/>
    </source>
</evidence>
<name>A0A6N9TXV3_STRHA</name>
<dbReference type="InterPro" id="IPR036938">
    <property type="entry name" value="PAP2/HPO_sf"/>
</dbReference>
<dbReference type="PANTHER" id="PTHR14969:SF13">
    <property type="entry name" value="AT30094P"/>
    <property type="match status" value="1"/>
</dbReference>
<proteinExistence type="predicted"/>
<dbReference type="CDD" id="cd03392">
    <property type="entry name" value="PAP2_like_2"/>
    <property type="match status" value="1"/>
</dbReference>
<dbReference type="PANTHER" id="PTHR14969">
    <property type="entry name" value="SPHINGOSINE-1-PHOSPHATE PHOSPHOHYDROLASE"/>
    <property type="match status" value="1"/>
</dbReference>
<sequence>MPARPAGPSPRDHHGGTGRSAPADRRRDADRRFGVRLFASAAVAAAAAVLFGLLLALVESGWGPLRHLDAGAARSLNRTALDHPAWTGTLRFLSHVVWDPVTLRAAVALLTLWLVHRRAWRLATWSAVTAVTGGLIGLLAKAVVERARPSLPDPVAHAPGFSFPSGHAMTAMTSFAILLLVLLPVVRRRLRPLCWAVAGLSVLGTGFTRVALGVHWFSDVVGGWALGLAVVALTGWAFEAWRADAGLGRTDVGEGLEPELGRDDPEGAGARRGTATHRTGTRDGGTTE</sequence>
<evidence type="ECO:0000313" key="4">
    <source>
        <dbReference type="EMBL" id="NEA16360.1"/>
    </source>
</evidence>
<feature type="transmembrane region" description="Helical" evidence="2">
    <location>
        <begin position="122"/>
        <end position="144"/>
    </location>
</feature>
<evidence type="ECO:0000259" key="3">
    <source>
        <dbReference type="SMART" id="SM00014"/>
    </source>
</evidence>